<evidence type="ECO:0000313" key="7">
    <source>
        <dbReference type="Proteomes" id="UP000238322"/>
    </source>
</evidence>
<dbReference type="PANTHER" id="PTHR47506:SF1">
    <property type="entry name" value="HTH-TYPE TRANSCRIPTIONAL REGULATOR YJDC"/>
    <property type="match status" value="1"/>
</dbReference>
<reference evidence="6 7" key="1">
    <citation type="submission" date="2018-02" db="EMBL/GenBank/DDBJ databases">
        <title>Comparative genomes isolates from brazilian mangrove.</title>
        <authorList>
            <person name="Araujo J.E."/>
            <person name="Taketani R.G."/>
            <person name="Silva M.C.P."/>
            <person name="Loureco M.V."/>
            <person name="Andreote F.D."/>
        </authorList>
    </citation>
    <scope>NUCLEOTIDE SEQUENCE [LARGE SCALE GENOMIC DNA]</scope>
    <source>
        <strain evidence="6 7">Hex-1 MGV</strain>
    </source>
</reference>
<dbReference type="Pfam" id="PF00440">
    <property type="entry name" value="TetR_N"/>
    <property type="match status" value="1"/>
</dbReference>
<dbReference type="EMBL" id="PUHY01000006">
    <property type="protein sequence ID" value="PQO35910.1"/>
    <property type="molecule type" value="Genomic_DNA"/>
</dbReference>
<evidence type="ECO:0000256" key="4">
    <source>
        <dbReference type="PROSITE-ProRule" id="PRU00335"/>
    </source>
</evidence>
<name>A0A2S8FV38_9BACT</name>
<sequence>MSVNKPKRVKNKEITVGKTPTKDRLVQAAITRFYKEGFRNVGLDQIIADVGISKTAFYKHFASKDELLLAALDEKAQWLSGICREIVWQKGGPTAEGQLRAVFDLVEFILSQDEFQGCIFVRAVMEFPNPNEPIFQAAAANRHIVETFVLQLAENCRIADPQTLARKLCLIAEGAYVMQHVTGNKQTIDYARSLANLAIDDALGQSRTAA</sequence>
<keyword evidence="3" id="KW-0804">Transcription</keyword>
<dbReference type="GO" id="GO:0003677">
    <property type="term" value="F:DNA binding"/>
    <property type="evidence" value="ECO:0007669"/>
    <property type="project" value="UniProtKB-UniRule"/>
</dbReference>
<dbReference type="AlphaFoldDB" id="A0A2S8FV38"/>
<keyword evidence="1" id="KW-0805">Transcription regulation</keyword>
<dbReference type="SUPFAM" id="SSF48498">
    <property type="entry name" value="Tetracyclin repressor-like, C-terminal domain"/>
    <property type="match status" value="1"/>
</dbReference>
<proteinExistence type="predicted"/>
<evidence type="ECO:0000259" key="5">
    <source>
        <dbReference type="PROSITE" id="PS50977"/>
    </source>
</evidence>
<dbReference type="PROSITE" id="PS50977">
    <property type="entry name" value="HTH_TETR_2"/>
    <property type="match status" value="1"/>
</dbReference>
<keyword evidence="2 4" id="KW-0238">DNA-binding</keyword>
<evidence type="ECO:0000256" key="3">
    <source>
        <dbReference type="ARBA" id="ARBA00023163"/>
    </source>
</evidence>
<gene>
    <name evidence="6" type="ORF">C5Y83_08210</name>
</gene>
<protein>
    <recommendedName>
        <fullName evidence="5">HTH tetR-type domain-containing protein</fullName>
    </recommendedName>
</protein>
<accession>A0A2S8FV38</accession>
<dbReference type="SUPFAM" id="SSF46689">
    <property type="entry name" value="Homeodomain-like"/>
    <property type="match status" value="1"/>
</dbReference>
<evidence type="ECO:0000256" key="2">
    <source>
        <dbReference type="ARBA" id="ARBA00023125"/>
    </source>
</evidence>
<dbReference type="Gene3D" id="1.10.357.10">
    <property type="entry name" value="Tetracycline Repressor, domain 2"/>
    <property type="match status" value="1"/>
</dbReference>
<organism evidence="6 7">
    <name type="scientific">Blastopirellula marina</name>
    <dbReference type="NCBI Taxonomy" id="124"/>
    <lineage>
        <taxon>Bacteria</taxon>
        <taxon>Pseudomonadati</taxon>
        <taxon>Planctomycetota</taxon>
        <taxon>Planctomycetia</taxon>
        <taxon>Pirellulales</taxon>
        <taxon>Pirellulaceae</taxon>
        <taxon>Blastopirellula</taxon>
    </lineage>
</organism>
<dbReference type="InterPro" id="IPR009057">
    <property type="entry name" value="Homeodomain-like_sf"/>
</dbReference>
<dbReference type="Proteomes" id="UP000238322">
    <property type="component" value="Unassembled WGS sequence"/>
</dbReference>
<dbReference type="PANTHER" id="PTHR47506">
    <property type="entry name" value="TRANSCRIPTIONAL REGULATORY PROTEIN"/>
    <property type="match status" value="1"/>
</dbReference>
<feature type="DNA-binding region" description="H-T-H motif" evidence="4">
    <location>
        <begin position="42"/>
        <end position="61"/>
    </location>
</feature>
<dbReference type="InterPro" id="IPR001647">
    <property type="entry name" value="HTH_TetR"/>
</dbReference>
<evidence type="ECO:0000256" key="1">
    <source>
        <dbReference type="ARBA" id="ARBA00023015"/>
    </source>
</evidence>
<comment type="caution">
    <text evidence="6">The sequence shown here is derived from an EMBL/GenBank/DDBJ whole genome shotgun (WGS) entry which is preliminary data.</text>
</comment>
<feature type="domain" description="HTH tetR-type" evidence="5">
    <location>
        <begin position="19"/>
        <end position="79"/>
    </location>
</feature>
<dbReference type="PRINTS" id="PR00455">
    <property type="entry name" value="HTHTETR"/>
</dbReference>
<evidence type="ECO:0000313" key="6">
    <source>
        <dbReference type="EMBL" id="PQO35910.1"/>
    </source>
</evidence>
<dbReference type="InterPro" id="IPR036271">
    <property type="entry name" value="Tet_transcr_reg_TetR-rel_C_sf"/>
</dbReference>